<feature type="region of interest" description="Disordered" evidence="1">
    <location>
        <begin position="1"/>
        <end position="43"/>
    </location>
</feature>
<protein>
    <submittedName>
        <fullName evidence="2">Uncharacterized protein</fullName>
    </submittedName>
</protein>
<name>A0A1R3GTR9_COCAP</name>
<accession>A0A1R3GTR9</accession>
<proteinExistence type="predicted"/>
<organism evidence="2 3">
    <name type="scientific">Corchorus capsularis</name>
    <name type="common">Jute</name>
    <dbReference type="NCBI Taxonomy" id="210143"/>
    <lineage>
        <taxon>Eukaryota</taxon>
        <taxon>Viridiplantae</taxon>
        <taxon>Streptophyta</taxon>
        <taxon>Embryophyta</taxon>
        <taxon>Tracheophyta</taxon>
        <taxon>Spermatophyta</taxon>
        <taxon>Magnoliopsida</taxon>
        <taxon>eudicotyledons</taxon>
        <taxon>Gunneridae</taxon>
        <taxon>Pentapetalae</taxon>
        <taxon>rosids</taxon>
        <taxon>malvids</taxon>
        <taxon>Malvales</taxon>
        <taxon>Malvaceae</taxon>
        <taxon>Grewioideae</taxon>
        <taxon>Apeibeae</taxon>
        <taxon>Corchorus</taxon>
    </lineage>
</organism>
<comment type="caution">
    <text evidence="2">The sequence shown here is derived from an EMBL/GenBank/DDBJ whole genome shotgun (WGS) entry which is preliminary data.</text>
</comment>
<reference evidence="2 3" key="1">
    <citation type="submission" date="2013-09" db="EMBL/GenBank/DDBJ databases">
        <title>Corchorus capsularis genome sequencing.</title>
        <authorList>
            <person name="Alam M."/>
            <person name="Haque M.S."/>
            <person name="Islam M.S."/>
            <person name="Emdad E.M."/>
            <person name="Islam M.M."/>
            <person name="Ahmed B."/>
            <person name="Halim A."/>
            <person name="Hossen Q.M.M."/>
            <person name="Hossain M.Z."/>
            <person name="Ahmed R."/>
            <person name="Khan M.M."/>
            <person name="Islam R."/>
            <person name="Rashid M.M."/>
            <person name="Khan S.A."/>
            <person name="Rahman M.S."/>
            <person name="Alam M."/>
        </authorList>
    </citation>
    <scope>NUCLEOTIDE SEQUENCE [LARGE SCALE GENOMIC DNA]</scope>
    <source>
        <strain evidence="3">cv. CVL-1</strain>
        <tissue evidence="2">Whole seedling</tissue>
    </source>
</reference>
<evidence type="ECO:0000313" key="2">
    <source>
        <dbReference type="EMBL" id="OMO61505.1"/>
    </source>
</evidence>
<keyword evidence="3" id="KW-1185">Reference proteome</keyword>
<evidence type="ECO:0000313" key="3">
    <source>
        <dbReference type="Proteomes" id="UP000188268"/>
    </source>
</evidence>
<dbReference type="AlphaFoldDB" id="A0A1R3GTR9"/>
<dbReference type="Proteomes" id="UP000188268">
    <property type="component" value="Unassembled WGS sequence"/>
</dbReference>
<gene>
    <name evidence="2" type="ORF">CCACVL1_23469</name>
</gene>
<sequence length="60" mass="7024">MKRGTLKTKGLSQITKKKKESQFQITLASRRRKKKKGEVPQVSEELKVGVYRRRGDVDHR</sequence>
<dbReference type="EMBL" id="AWWV01013439">
    <property type="protein sequence ID" value="OMO61505.1"/>
    <property type="molecule type" value="Genomic_DNA"/>
</dbReference>
<dbReference type="Gramene" id="OMO61505">
    <property type="protein sequence ID" value="OMO61505"/>
    <property type="gene ID" value="CCACVL1_23469"/>
</dbReference>
<evidence type="ECO:0000256" key="1">
    <source>
        <dbReference type="SAM" id="MobiDB-lite"/>
    </source>
</evidence>